<proteinExistence type="predicted"/>
<dbReference type="Proteomes" id="UP000438429">
    <property type="component" value="Unassembled WGS sequence"/>
</dbReference>
<name>A0A6A4S3V1_SCOMX</name>
<sequence>MKCEWALGTCDMSCCDTERQHQPVAFNQLEAQSVLVEKVKSDQGRREISSARSFVIINVDGGHSAPVCWSSTISLTQIKAIRASECSVRCLLGLFF</sequence>
<organism evidence="1 2">
    <name type="scientific">Scophthalmus maximus</name>
    <name type="common">Turbot</name>
    <name type="synonym">Psetta maxima</name>
    <dbReference type="NCBI Taxonomy" id="52904"/>
    <lineage>
        <taxon>Eukaryota</taxon>
        <taxon>Metazoa</taxon>
        <taxon>Chordata</taxon>
        <taxon>Craniata</taxon>
        <taxon>Vertebrata</taxon>
        <taxon>Euteleostomi</taxon>
        <taxon>Actinopterygii</taxon>
        <taxon>Neopterygii</taxon>
        <taxon>Teleostei</taxon>
        <taxon>Neoteleostei</taxon>
        <taxon>Acanthomorphata</taxon>
        <taxon>Carangaria</taxon>
        <taxon>Pleuronectiformes</taxon>
        <taxon>Pleuronectoidei</taxon>
        <taxon>Scophthalmidae</taxon>
        <taxon>Scophthalmus</taxon>
    </lineage>
</organism>
<dbReference type="EMBL" id="VEVO01000018">
    <property type="protein sequence ID" value="KAF0027189.1"/>
    <property type="molecule type" value="Genomic_DNA"/>
</dbReference>
<comment type="caution">
    <text evidence="1">The sequence shown here is derived from an EMBL/GenBank/DDBJ whole genome shotgun (WGS) entry which is preliminary data.</text>
</comment>
<reference evidence="1 2" key="1">
    <citation type="submission" date="2019-06" db="EMBL/GenBank/DDBJ databases">
        <title>Draft genomes of female and male turbot (Scophthalmus maximus).</title>
        <authorList>
            <person name="Xu H."/>
            <person name="Xu X.-W."/>
            <person name="Shao C."/>
            <person name="Chen S."/>
        </authorList>
    </citation>
    <scope>NUCLEOTIDE SEQUENCE [LARGE SCALE GENOMIC DNA]</scope>
    <source>
        <strain evidence="1">Ysfricsl-2016a</strain>
        <tissue evidence="1">Blood</tissue>
    </source>
</reference>
<evidence type="ECO:0000313" key="2">
    <source>
        <dbReference type="Proteomes" id="UP000438429"/>
    </source>
</evidence>
<gene>
    <name evidence="1" type="ORF">F2P81_019930</name>
</gene>
<evidence type="ECO:0000313" key="1">
    <source>
        <dbReference type="EMBL" id="KAF0027189.1"/>
    </source>
</evidence>
<accession>A0A6A4S3V1</accession>
<dbReference type="AlphaFoldDB" id="A0A6A4S3V1"/>
<protein>
    <submittedName>
        <fullName evidence="1">Uncharacterized protein</fullName>
    </submittedName>
</protein>